<dbReference type="InterPro" id="IPR051606">
    <property type="entry name" value="Polyketide_Oxido-like"/>
</dbReference>
<protein>
    <submittedName>
        <fullName evidence="2">NAD(P)H-binding protein</fullName>
    </submittedName>
</protein>
<evidence type="ECO:0000313" key="3">
    <source>
        <dbReference type="Proteomes" id="UP001231924"/>
    </source>
</evidence>
<accession>A0ABT7M311</accession>
<reference evidence="2 3" key="1">
    <citation type="submission" date="2023-06" db="EMBL/GenBank/DDBJ databases">
        <title>Actinomycetospora Odt1-22.</title>
        <authorList>
            <person name="Supong K."/>
        </authorList>
    </citation>
    <scope>NUCLEOTIDE SEQUENCE [LARGE SCALE GENOMIC DNA]</scope>
    <source>
        <strain evidence="2 3">Odt1-22</strain>
    </source>
</reference>
<sequence length="212" mass="22239">MKVTVFGATGGVGRFVLHHLLADEHEVTAFVRSPEKLGDLEYAVDVVSAELSDADAVARATEDADAVITAYGPPIDPLVASGPLTEGTRTIVKAMHAAGVRRLVSLATVSVPDPRDRPRLFDRLVPIGIGLLIPGALAEVQGIHEVVSTSDLDWTVARMFAPIDVPGGNPVRAGFLGVDPIGVEMARADVARFLVDQLTSTEYVGAAPAISN</sequence>
<dbReference type="SUPFAM" id="SSF51735">
    <property type="entry name" value="NAD(P)-binding Rossmann-fold domains"/>
    <property type="match status" value="1"/>
</dbReference>
<feature type="domain" description="NAD(P)-binding" evidence="1">
    <location>
        <begin position="7"/>
        <end position="200"/>
    </location>
</feature>
<gene>
    <name evidence="2" type="ORF">QRT03_00475</name>
</gene>
<evidence type="ECO:0000259" key="1">
    <source>
        <dbReference type="Pfam" id="PF13460"/>
    </source>
</evidence>
<dbReference type="PANTHER" id="PTHR43355">
    <property type="entry name" value="FLAVIN REDUCTASE (NADPH)"/>
    <property type="match status" value="1"/>
</dbReference>
<dbReference type="Proteomes" id="UP001231924">
    <property type="component" value="Unassembled WGS sequence"/>
</dbReference>
<dbReference type="RefSeq" id="WP_286050457.1">
    <property type="nucleotide sequence ID" value="NZ_JASVWF010000001.1"/>
</dbReference>
<evidence type="ECO:0000313" key="2">
    <source>
        <dbReference type="EMBL" id="MDL5154422.1"/>
    </source>
</evidence>
<name>A0ABT7M311_9PSEU</name>
<proteinExistence type="predicted"/>
<organism evidence="2 3">
    <name type="scientific">Actinomycetospora termitidis</name>
    <dbReference type="NCBI Taxonomy" id="3053470"/>
    <lineage>
        <taxon>Bacteria</taxon>
        <taxon>Bacillati</taxon>
        <taxon>Actinomycetota</taxon>
        <taxon>Actinomycetes</taxon>
        <taxon>Pseudonocardiales</taxon>
        <taxon>Pseudonocardiaceae</taxon>
        <taxon>Actinomycetospora</taxon>
    </lineage>
</organism>
<dbReference type="PANTHER" id="PTHR43355:SF2">
    <property type="entry name" value="FLAVIN REDUCTASE (NADPH)"/>
    <property type="match status" value="1"/>
</dbReference>
<dbReference type="InterPro" id="IPR036291">
    <property type="entry name" value="NAD(P)-bd_dom_sf"/>
</dbReference>
<comment type="caution">
    <text evidence="2">The sequence shown here is derived from an EMBL/GenBank/DDBJ whole genome shotgun (WGS) entry which is preliminary data.</text>
</comment>
<keyword evidence="3" id="KW-1185">Reference proteome</keyword>
<dbReference type="Gene3D" id="3.40.50.720">
    <property type="entry name" value="NAD(P)-binding Rossmann-like Domain"/>
    <property type="match status" value="1"/>
</dbReference>
<dbReference type="EMBL" id="JASVWF010000001">
    <property type="protein sequence ID" value="MDL5154422.1"/>
    <property type="molecule type" value="Genomic_DNA"/>
</dbReference>
<dbReference type="InterPro" id="IPR016040">
    <property type="entry name" value="NAD(P)-bd_dom"/>
</dbReference>
<dbReference type="Pfam" id="PF13460">
    <property type="entry name" value="NAD_binding_10"/>
    <property type="match status" value="1"/>
</dbReference>